<proteinExistence type="predicted"/>
<accession>A0A6V6Z5C8</accession>
<dbReference type="Proteomes" id="UP000530060">
    <property type="component" value="Unassembled WGS sequence"/>
</dbReference>
<protein>
    <submittedName>
        <fullName evidence="1">Uncharacterized protein</fullName>
    </submittedName>
</protein>
<name>A0A6V6Z5C8_9FLAO</name>
<comment type="caution">
    <text evidence="1">The sequence shown here is derived from an EMBL/GenBank/DDBJ whole genome shotgun (WGS) entry which is preliminary data.</text>
</comment>
<gene>
    <name evidence="1" type="ORF">FLAT13_03382</name>
</gene>
<dbReference type="EMBL" id="CAIJDP010000079">
    <property type="protein sequence ID" value="CAD0006614.1"/>
    <property type="molecule type" value="Genomic_DNA"/>
</dbReference>
<evidence type="ECO:0000313" key="2">
    <source>
        <dbReference type="Proteomes" id="UP000530060"/>
    </source>
</evidence>
<sequence>MGNLMGNVIKYYKKEFTDKVIVIEGYSGGNAL</sequence>
<organism evidence="1 2">
    <name type="scientific">Flavobacterium salmonis</name>
    <dbReference type="NCBI Taxonomy" id="2654844"/>
    <lineage>
        <taxon>Bacteria</taxon>
        <taxon>Pseudomonadati</taxon>
        <taxon>Bacteroidota</taxon>
        <taxon>Flavobacteriia</taxon>
        <taxon>Flavobacteriales</taxon>
        <taxon>Flavobacteriaceae</taxon>
        <taxon>Flavobacterium</taxon>
    </lineage>
</organism>
<keyword evidence="2" id="KW-1185">Reference proteome</keyword>
<reference evidence="1 2" key="1">
    <citation type="submission" date="2020-06" db="EMBL/GenBank/DDBJ databases">
        <authorList>
            <person name="Criscuolo A."/>
        </authorList>
    </citation>
    <scope>NUCLEOTIDE SEQUENCE [LARGE SCALE GENOMIC DNA]</scope>
    <source>
        <strain evidence="2">CIP 111411</strain>
    </source>
</reference>
<dbReference type="AlphaFoldDB" id="A0A6V6Z5C8"/>
<evidence type="ECO:0000313" key="1">
    <source>
        <dbReference type="EMBL" id="CAD0006614.1"/>
    </source>
</evidence>